<feature type="compositionally biased region" description="Basic and acidic residues" evidence="1">
    <location>
        <begin position="1"/>
        <end position="13"/>
    </location>
</feature>
<protein>
    <submittedName>
        <fullName evidence="3">Uncharacterized protein</fullName>
    </submittedName>
</protein>
<feature type="region of interest" description="Disordered" evidence="1">
    <location>
        <begin position="53"/>
        <end position="107"/>
    </location>
</feature>
<name>A0A1G7AMZ7_9RHOB</name>
<keyword evidence="2" id="KW-1133">Transmembrane helix</keyword>
<evidence type="ECO:0000256" key="1">
    <source>
        <dbReference type="SAM" id="MobiDB-lite"/>
    </source>
</evidence>
<evidence type="ECO:0000313" key="4">
    <source>
        <dbReference type="Proteomes" id="UP000198994"/>
    </source>
</evidence>
<organism evidence="3 4">
    <name type="scientific">Salipiger thiooxidans</name>
    <dbReference type="NCBI Taxonomy" id="282683"/>
    <lineage>
        <taxon>Bacteria</taxon>
        <taxon>Pseudomonadati</taxon>
        <taxon>Pseudomonadota</taxon>
        <taxon>Alphaproteobacteria</taxon>
        <taxon>Rhodobacterales</taxon>
        <taxon>Roseobacteraceae</taxon>
        <taxon>Salipiger</taxon>
    </lineage>
</organism>
<feature type="compositionally biased region" description="Low complexity" evidence="1">
    <location>
        <begin position="58"/>
        <end position="107"/>
    </location>
</feature>
<keyword evidence="2" id="KW-0472">Membrane</keyword>
<keyword evidence="2" id="KW-0812">Transmembrane</keyword>
<accession>A0A1G7AMZ7</accession>
<dbReference type="Proteomes" id="UP000198994">
    <property type="component" value="Unassembled WGS sequence"/>
</dbReference>
<keyword evidence="4" id="KW-1185">Reference proteome</keyword>
<feature type="transmembrane region" description="Helical" evidence="2">
    <location>
        <begin position="31"/>
        <end position="52"/>
    </location>
</feature>
<dbReference type="EMBL" id="FNAV01000001">
    <property type="protein sequence ID" value="SDE16080.1"/>
    <property type="molecule type" value="Genomic_DNA"/>
</dbReference>
<proteinExistence type="predicted"/>
<dbReference type="RefSeq" id="WP_089954457.1">
    <property type="nucleotide sequence ID" value="NZ_FNAV01000001.1"/>
</dbReference>
<evidence type="ECO:0000313" key="3">
    <source>
        <dbReference type="EMBL" id="SDE16080.1"/>
    </source>
</evidence>
<dbReference type="AlphaFoldDB" id="A0A1G7AMZ7"/>
<gene>
    <name evidence="3" type="ORF">SAMN04488105_101262</name>
</gene>
<evidence type="ECO:0000256" key="2">
    <source>
        <dbReference type="SAM" id="Phobius"/>
    </source>
</evidence>
<sequence>MAYYNEEERRSNLRADPQMNMATSTRSRGTVTGLVVAVLVIIGLVIGVSFMGGDDAVENPAPATATETVPEAGTTGVAPDAAAPADTTTAPMTDEGAEPAVPAAPAE</sequence>
<reference evidence="4" key="1">
    <citation type="submission" date="2016-10" db="EMBL/GenBank/DDBJ databases">
        <authorList>
            <person name="Varghese N."/>
            <person name="Submissions S."/>
        </authorList>
    </citation>
    <scope>NUCLEOTIDE SEQUENCE [LARGE SCALE GENOMIC DNA]</scope>
    <source>
        <strain evidence="4">DSM 10146</strain>
    </source>
</reference>
<feature type="region of interest" description="Disordered" evidence="1">
    <location>
        <begin position="1"/>
        <end position="25"/>
    </location>
</feature>